<feature type="compositionally biased region" description="Low complexity" evidence="1">
    <location>
        <begin position="1"/>
        <end position="20"/>
    </location>
</feature>
<evidence type="ECO:0000313" key="2">
    <source>
        <dbReference type="EMBL" id="TFW14994.1"/>
    </source>
</evidence>
<proteinExistence type="predicted"/>
<evidence type="ECO:0000313" key="3">
    <source>
        <dbReference type="Proteomes" id="UP000298438"/>
    </source>
</evidence>
<dbReference type="EMBL" id="SPVF01000236">
    <property type="protein sequence ID" value="TFW14994.1"/>
    <property type="molecule type" value="Genomic_DNA"/>
</dbReference>
<dbReference type="AlphaFoldDB" id="A0A4Y9S0Z3"/>
<organism evidence="2 3">
    <name type="scientific">Zemynaea arenosa</name>
    <dbReference type="NCBI Taxonomy" id="2561931"/>
    <lineage>
        <taxon>Bacteria</taxon>
        <taxon>Pseudomonadati</taxon>
        <taxon>Pseudomonadota</taxon>
        <taxon>Betaproteobacteria</taxon>
        <taxon>Burkholderiales</taxon>
        <taxon>Oxalobacteraceae</taxon>
        <taxon>Telluria group</taxon>
        <taxon>Zemynaea</taxon>
    </lineage>
</organism>
<gene>
    <name evidence="2" type="ORF">E4L96_18465</name>
</gene>
<feature type="region of interest" description="Disordered" evidence="1">
    <location>
        <begin position="1"/>
        <end position="21"/>
    </location>
</feature>
<keyword evidence="3" id="KW-1185">Reference proteome</keyword>
<comment type="caution">
    <text evidence="2">The sequence shown here is derived from an EMBL/GenBank/DDBJ whole genome shotgun (WGS) entry which is preliminary data.</text>
</comment>
<dbReference type="RefSeq" id="WP_135208683.1">
    <property type="nucleotide sequence ID" value="NZ_SPVF01000236.1"/>
</dbReference>
<accession>A0A4Y9S0Z3</accession>
<name>A0A4Y9S0Z3_9BURK</name>
<evidence type="ECO:0000256" key="1">
    <source>
        <dbReference type="SAM" id="MobiDB-lite"/>
    </source>
</evidence>
<reference evidence="2 3" key="1">
    <citation type="submission" date="2019-03" db="EMBL/GenBank/DDBJ databases">
        <title>Draft Genome Sequence of Massilia arenosa sp. nov., a Novel Massilia Species Isolated from a Sandy-loam Maize Soil.</title>
        <authorList>
            <person name="Raths R."/>
            <person name="Peta V."/>
            <person name="Bucking H."/>
        </authorList>
    </citation>
    <scope>NUCLEOTIDE SEQUENCE [LARGE SCALE GENOMIC DNA]</scope>
    <source>
        <strain evidence="2 3">MC02</strain>
    </source>
</reference>
<sequence length="206" mass="21595">MVTQHPGEPATPGATAAPPELGGFLASVRNLPSAVGQGLSAAATDDEQRILDTIIPVLDQQLSALTFLLGQEAERMSPAQAVQTTLLLNVTAAQPLAQSAIAIAGDLQQPVAKLSLSDIVHLIKKVVKALADIFGISLPGIILRGIDLIDELINGALGVGAPDVGVALMQRHRLQMAEQVELERLEEANQWRLRATQEGSAAVSAR</sequence>
<protein>
    <submittedName>
        <fullName evidence="2">Uncharacterized protein</fullName>
    </submittedName>
</protein>
<dbReference type="Proteomes" id="UP000298438">
    <property type="component" value="Unassembled WGS sequence"/>
</dbReference>